<dbReference type="PANTHER" id="PTHR24559">
    <property type="entry name" value="TRANSPOSON TY3-I GAG-POL POLYPROTEIN"/>
    <property type="match status" value="1"/>
</dbReference>
<dbReference type="PANTHER" id="PTHR24559:SF434">
    <property type="entry name" value="RNA-DIRECTED DNA POLYMERASE HOMOLOG"/>
    <property type="match status" value="1"/>
</dbReference>
<dbReference type="FunFam" id="3.30.70.270:FF:000020">
    <property type="entry name" value="Transposon Tf2-6 polyprotein-like Protein"/>
    <property type="match status" value="1"/>
</dbReference>
<evidence type="ECO:0000313" key="10">
    <source>
        <dbReference type="Proteomes" id="UP001515500"/>
    </source>
</evidence>
<dbReference type="GO" id="GO:0008233">
    <property type="term" value="F:peptidase activity"/>
    <property type="evidence" value="ECO:0007669"/>
    <property type="project" value="UniProtKB-KW"/>
</dbReference>
<gene>
    <name evidence="11" type="primary">LOC120278570</name>
</gene>
<keyword evidence="1" id="KW-0645">Protease</keyword>
<dbReference type="Pfam" id="PF08284">
    <property type="entry name" value="RVP_2"/>
    <property type="match status" value="1"/>
</dbReference>
<dbReference type="SUPFAM" id="SSF50630">
    <property type="entry name" value="Acid proteases"/>
    <property type="match status" value="1"/>
</dbReference>
<evidence type="ECO:0000313" key="11">
    <source>
        <dbReference type="RefSeq" id="XP_039141253.1"/>
    </source>
</evidence>
<dbReference type="RefSeq" id="XP_039141253.1">
    <property type="nucleotide sequence ID" value="XM_039285319.1"/>
</dbReference>
<dbReference type="PROSITE" id="PS50878">
    <property type="entry name" value="RT_POL"/>
    <property type="match status" value="1"/>
</dbReference>
<organism evidence="10 11">
    <name type="scientific">Dioscorea cayennensis subsp. rotundata</name>
    <name type="common">White Guinea yam</name>
    <name type="synonym">Dioscorea rotundata</name>
    <dbReference type="NCBI Taxonomy" id="55577"/>
    <lineage>
        <taxon>Eukaryota</taxon>
        <taxon>Viridiplantae</taxon>
        <taxon>Streptophyta</taxon>
        <taxon>Embryophyta</taxon>
        <taxon>Tracheophyta</taxon>
        <taxon>Spermatophyta</taxon>
        <taxon>Magnoliopsida</taxon>
        <taxon>Liliopsida</taxon>
        <taxon>Dioscoreales</taxon>
        <taxon>Dioscoreaceae</taxon>
        <taxon>Dioscorea</taxon>
    </lineage>
</organism>
<feature type="region of interest" description="Disordered" evidence="8">
    <location>
        <begin position="59"/>
        <end position="95"/>
    </location>
</feature>
<name>A0AB40CQA5_DIOCR</name>
<reference evidence="11" key="1">
    <citation type="submission" date="2025-08" db="UniProtKB">
        <authorList>
            <consortium name="RefSeq"/>
        </authorList>
    </citation>
    <scope>IDENTIFICATION</scope>
</reference>
<dbReference type="GO" id="GO:0006508">
    <property type="term" value="P:proteolysis"/>
    <property type="evidence" value="ECO:0007669"/>
    <property type="project" value="UniProtKB-KW"/>
</dbReference>
<evidence type="ECO:0000256" key="1">
    <source>
        <dbReference type="ARBA" id="ARBA00022670"/>
    </source>
</evidence>
<feature type="domain" description="Reverse transcriptase" evidence="9">
    <location>
        <begin position="617"/>
        <end position="796"/>
    </location>
</feature>
<dbReference type="Pfam" id="PF03732">
    <property type="entry name" value="Retrotrans_gag"/>
    <property type="match status" value="1"/>
</dbReference>
<evidence type="ECO:0000256" key="8">
    <source>
        <dbReference type="SAM" id="MobiDB-lite"/>
    </source>
</evidence>
<dbReference type="CDD" id="cd01647">
    <property type="entry name" value="RT_LTR"/>
    <property type="match status" value="1"/>
</dbReference>
<evidence type="ECO:0000259" key="9">
    <source>
        <dbReference type="PROSITE" id="PS50878"/>
    </source>
</evidence>
<keyword evidence="4" id="KW-0540">Nuclease</keyword>
<protein>
    <submittedName>
        <fullName evidence="11">Uncharacterized protein LOC120278570</fullName>
    </submittedName>
</protein>
<dbReference type="Gene3D" id="2.40.70.10">
    <property type="entry name" value="Acid Proteases"/>
    <property type="match status" value="1"/>
</dbReference>
<dbReference type="Pfam" id="PF00078">
    <property type="entry name" value="RVT_1"/>
    <property type="match status" value="1"/>
</dbReference>
<dbReference type="Gene3D" id="3.30.70.270">
    <property type="match status" value="2"/>
</dbReference>
<evidence type="ECO:0000256" key="6">
    <source>
        <dbReference type="ARBA" id="ARBA00022801"/>
    </source>
</evidence>
<dbReference type="InterPro" id="IPR043502">
    <property type="entry name" value="DNA/RNA_pol_sf"/>
</dbReference>
<dbReference type="SUPFAM" id="SSF56672">
    <property type="entry name" value="DNA/RNA polymerases"/>
    <property type="match status" value="1"/>
</dbReference>
<evidence type="ECO:0000256" key="5">
    <source>
        <dbReference type="ARBA" id="ARBA00022759"/>
    </source>
</evidence>
<dbReference type="GeneID" id="120278570"/>
<sequence>MDEQLTSLSDLIAQQDAKIDLMNASVQQHSVAFDMIPQSLASQQSVMADMMLKLAKLERPPPQPPLLPLPPPTPSPPISVATPTTPSPPTVSQSSTFNRLPKLEIPFFSGKDVLGWLFQANQFFTFHQVPTDQRITMAAFYMTGTALHWFQWMSMTNQLSTWELFTRRMELRFGPSAFVNHEAQLYKLRQQSSIVKYLADFECLSSRVPGLSQANLLNCFLSGLRPDIQRELYMLRPTDLHDAIGLAKLVEDKCNDARLAASQGRFPLSRPPPAPHLPPPNNTRPASLPIKRLTPSEMATRREKGLCFNCDAKFVPGHKCNPPQFLCLMVDLSEDSPVLLSPPTHTEAYIPPLNDPPILPTDLETDPSPSISLHALTGQLVPSTLKLSGFLNGQKIVILIDGGSTNNFIQSQLARHLGLPIQPSPQLRVTVGNGDSVDCAGTCHQVSLQLGEASFSVDLILLPIYGADIVLGVQWLSDLGPVLFDYRHLWMEFIHHGTTIRLNGLTPLQLSYISPSALTKHSLTSSAAQFWSLAVEKPDLPLHPTFGVSAPASFLSSLQHLLTSYADIFASPTTLPPPRSFDHRIPLLPHTPPINVKPYRYPHSQKGELERLVADMIADGLIQPSTSPYSAPVLLVKKRDGTWRFCVDYRALNAVTIKDRFPIPTVDELFDELSGACVFSKLDLRAGYHQIRIYPPDIQKTAFRTHEGHYEFRVMPFGLSNAPSTFQALMNSVFKTVLRRFVLVFFDDILIYSHDWTAHLAHLRQVFSLLRLHHLFVKKEKCDFGRLELDYLGHHISGHGVAVDQSKISIIRDWPIPKSLRNLRSFLGLTGYYRRFVHKYATLANPLTILLRKDAFHWTEAATSAFTKLKHAMTTTSQSIRIIKAFAL</sequence>
<dbReference type="InterPro" id="IPR000477">
    <property type="entry name" value="RT_dom"/>
</dbReference>
<dbReference type="InterPro" id="IPR005162">
    <property type="entry name" value="Retrotrans_gag_dom"/>
</dbReference>
<keyword evidence="10" id="KW-1185">Reference proteome</keyword>
<keyword evidence="5" id="KW-0255">Endonuclease</keyword>
<dbReference type="InterPro" id="IPR043128">
    <property type="entry name" value="Rev_trsase/Diguanyl_cyclase"/>
</dbReference>
<evidence type="ECO:0000256" key="2">
    <source>
        <dbReference type="ARBA" id="ARBA00022679"/>
    </source>
</evidence>
<dbReference type="InterPro" id="IPR053134">
    <property type="entry name" value="RNA-dir_DNA_polymerase"/>
</dbReference>
<dbReference type="CDD" id="cd00303">
    <property type="entry name" value="retropepsin_like"/>
    <property type="match status" value="1"/>
</dbReference>
<dbReference type="InterPro" id="IPR021109">
    <property type="entry name" value="Peptidase_aspartic_dom_sf"/>
</dbReference>
<evidence type="ECO:0000256" key="3">
    <source>
        <dbReference type="ARBA" id="ARBA00022695"/>
    </source>
</evidence>
<evidence type="ECO:0000256" key="7">
    <source>
        <dbReference type="ARBA" id="ARBA00022918"/>
    </source>
</evidence>
<keyword evidence="3" id="KW-0548">Nucleotidyltransferase</keyword>
<keyword evidence="2" id="KW-0808">Transferase</keyword>
<feature type="region of interest" description="Disordered" evidence="8">
    <location>
        <begin position="264"/>
        <end position="290"/>
    </location>
</feature>
<dbReference type="GO" id="GO:0004519">
    <property type="term" value="F:endonuclease activity"/>
    <property type="evidence" value="ECO:0007669"/>
    <property type="project" value="UniProtKB-KW"/>
</dbReference>
<dbReference type="Gene3D" id="3.10.10.10">
    <property type="entry name" value="HIV Type 1 Reverse Transcriptase, subunit A, domain 1"/>
    <property type="match status" value="1"/>
</dbReference>
<accession>A0AB40CQA5</accession>
<dbReference type="GO" id="GO:0003964">
    <property type="term" value="F:RNA-directed DNA polymerase activity"/>
    <property type="evidence" value="ECO:0007669"/>
    <property type="project" value="UniProtKB-KW"/>
</dbReference>
<proteinExistence type="predicted"/>
<dbReference type="Proteomes" id="UP001515500">
    <property type="component" value="Chromosome 16"/>
</dbReference>
<dbReference type="FunFam" id="3.10.10.10:FF:000007">
    <property type="entry name" value="Retrovirus-related Pol polyprotein from transposon 17.6-like Protein"/>
    <property type="match status" value="1"/>
</dbReference>
<dbReference type="AlphaFoldDB" id="A0AB40CQA5"/>
<feature type="compositionally biased region" description="Pro residues" evidence="8">
    <location>
        <begin position="60"/>
        <end position="77"/>
    </location>
</feature>
<feature type="compositionally biased region" description="Pro residues" evidence="8">
    <location>
        <begin position="269"/>
        <end position="282"/>
    </location>
</feature>
<feature type="compositionally biased region" description="Low complexity" evidence="8">
    <location>
        <begin position="78"/>
        <end position="95"/>
    </location>
</feature>
<keyword evidence="7" id="KW-0695">RNA-directed DNA polymerase</keyword>
<evidence type="ECO:0000256" key="4">
    <source>
        <dbReference type="ARBA" id="ARBA00022722"/>
    </source>
</evidence>
<keyword evidence="6" id="KW-0378">Hydrolase</keyword>